<name>A0AA39IRX1_9BILA</name>
<dbReference type="Pfam" id="PF00567">
    <property type="entry name" value="TUDOR"/>
    <property type="match status" value="1"/>
</dbReference>
<dbReference type="SUPFAM" id="SSF63748">
    <property type="entry name" value="Tudor/PWWP/MBT"/>
    <property type="match status" value="1"/>
</dbReference>
<organism evidence="2 3">
    <name type="scientific">Steinernema hermaphroditum</name>
    <dbReference type="NCBI Taxonomy" id="289476"/>
    <lineage>
        <taxon>Eukaryota</taxon>
        <taxon>Metazoa</taxon>
        <taxon>Ecdysozoa</taxon>
        <taxon>Nematoda</taxon>
        <taxon>Chromadorea</taxon>
        <taxon>Rhabditida</taxon>
        <taxon>Tylenchina</taxon>
        <taxon>Panagrolaimomorpha</taxon>
        <taxon>Strongyloidoidea</taxon>
        <taxon>Steinernematidae</taxon>
        <taxon>Steinernema</taxon>
    </lineage>
</organism>
<comment type="caution">
    <text evidence="2">The sequence shown here is derived from an EMBL/GenBank/DDBJ whole genome shotgun (WGS) entry which is preliminary data.</text>
</comment>
<evidence type="ECO:0000259" key="1">
    <source>
        <dbReference type="Pfam" id="PF00567"/>
    </source>
</evidence>
<keyword evidence="3" id="KW-1185">Reference proteome</keyword>
<sequence length="298" mass="34075">MSEHRSFGKCFDFYMRASLAGVTPLCGRDGTQIGDLLCTRTAFKIPSYSETFLNLSKDGRLPVKNLVVEDSNVFYAVPEDSDWRLTHIENRLTRSGELFRRKFNVGISHPVLVQDENNRLHRGVVFDRLEKVRVYLVDSGRTVDVPYGEVLAIPSHHWLLDRKPLAFRFSLEGLPEDFVMTEEEARNMIEYTRGKCMTIKFHHRNYGGFNVSLHIKGAPSASEDDLRDLLLEGRFKGASNPKIADHSSGANGHQAPGRRYKYGFEMASNGLPITCFYCQENGHRAERCWKKKFDTMCK</sequence>
<dbReference type="EMBL" id="JAUCMV010000001">
    <property type="protein sequence ID" value="KAK0427933.1"/>
    <property type="molecule type" value="Genomic_DNA"/>
</dbReference>
<accession>A0AA39IRX1</accession>
<reference evidence="2" key="1">
    <citation type="submission" date="2023-06" db="EMBL/GenBank/DDBJ databases">
        <title>Genomic analysis of the entomopathogenic nematode Steinernema hermaphroditum.</title>
        <authorList>
            <person name="Schwarz E.M."/>
            <person name="Heppert J.K."/>
            <person name="Baniya A."/>
            <person name="Schwartz H.T."/>
            <person name="Tan C.-H."/>
            <person name="Antoshechkin I."/>
            <person name="Sternberg P.W."/>
            <person name="Goodrich-Blair H."/>
            <person name="Dillman A.R."/>
        </authorList>
    </citation>
    <scope>NUCLEOTIDE SEQUENCE</scope>
    <source>
        <strain evidence="2">PS9179</strain>
        <tissue evidence="2">Whole animal</tissue>
    </source>
</reference>
<protein>
    <recommendedName>
        <fullName evidence="1">Tudor domain-containing protein</fullName>
    </recommendedName>
</protein>
<gene>
    <name evidence="2" type="ORF">QR680_010493</name>
</gene>
<dbReference type="Proteomes" id="UP001175271">
    <property type="component" value="Unassembled WGS sequence"/>
</dbReference>
<evidence type="ECO:0000313" key="2">
    <source>
        <dbReference type="EMBL" id="KAK0427933.1"/>
    </source>
</evidence>
<proteinExistence type="predicted"/>
<dbReference type="InterPro" id="IPR002999">
    <property type="entry name" value="Tudor"/>
</dbReference>
<feature type="domain" description="Tudor" evidence="1">
    <location>
        <begin position="67"/>
        <end position="173"/>
    </location>
</feature>
<dbReference type="Gene3D" id="2.30.30.140">
    <property type="match status" value="1"/>
</dbReference>
<evidence type="ECO:0000313" key="3">
    <source>
        <dbReference type="Proteomes" id="UP001175271"/>
    </source>
</evidence>
<dbReference type="AlphaFoldDB" id="A0AA39IRX1"/>